<accession>A0A0B2AAT0</accession>
<dbReference type="RefSeq" id="WP_039397444.1">
    <property type="nucleotide sequence ID" value="NZ_JTDK01000006.1"/>
</dbReference>
<keyword evidence="2" id="KW-1185">Reference proteome</keyword>
<name>A0A0B2AAT0_9MICO</name>
<dbReference type="Pfam" id="PF03883">
    <property type="entry name" value="H2O2_YaaD"/>
    <property type="match status" value="1"/>
</dbReference>
<dbReference type="GO" id="GO:0033194">
    <property type="term" value="P:response to hydroperoxide"/>
    <property type="evidence" value="ECO:0007669"/>
    <property type="project" value="TreeGrafter"/>
</dbReference>
<dbReference type="Proteomes" id="UP000031030">
    <property type="component" value="Unassembled WGS sequence"/>
</dbReference>
<reference evidence="1 2" key="1">
    <citation type="submission" date="2014-11" db="EMBL/GenBank/DDBJ databases">
        <title>Genome sequence of Microbacterium mangrovi MUSC 115(T).</title>
        <authorList>
            <person name="Lee L.-H."/>
        </authorList>
    </citation>
    <scope>NUCLEOTIDE SEQUENCE [LARGE SCALE GENOMIC DNA]</scope>
    <source>
        <strain evidence="1 2">MUSC 115</strain>
    </source>
</reference>
<dbReference type="AlphaFoldDB" id="A0A0B2AAT0"/>
<evidence type="ECO:0000313" key="2">
    <source>
        <dbReference type="Proteomes" id="UP000031030"/>
    </source>
</evidence>
<dbReference type="STRING" id="1348253.LK09_07080"/>
<gene>
    <name evidence="1" type="ORF">LK09_07080</name>
</gene>
<sequence>MLVLLPPSETKHPGGRGRPLDLSRLALPALTPERDAVIDALVALAADEEASARVLKLSDRQRGDIAHNAALRTGPTMPAVYRYTGVLFDALDAATLDSSARRWLGGHVMIQSAPFGPVGALDPIPAYRLGAGTSVPGIPALRRVWAAAVESALAARAPRFVLDLRSEAYAALGPIPAGVPSVFLRVVTAGEDGTTRALNHFNKHAKGELVRLLASSRPRISGIAGLQAWAAASGLDLRASATQKPGELDLVV</sequence>
<dbReference type="PANTHER" id="PTHR30283:SF4">
    <property type="entry name" value="PEROXIDE STRESS RESISTANCE PROTEIN YAAA"/>
    <property type="match status" value="1"/>
</dbReference>
<protein>
    <recommendedName>
        <fullName evidence="3">Peroxide stress protein YaaA</fullName>
    </recommendedName>
</protein>
<dbReference type="GO" id="GO:0005829">
    <property type="term" value="C:cytosol"/>
    <property type="evidence" value="ECO:0007669"/>
    <property type="project" value="TreeGrafter"/>
</dbReference>
<comment type="caution">
    <text evidence="1">The sequence shown here is derived from an EMBL/GenBank/DDBJ whole genome shotgun (WGS) entry which is preliminary data.</text>
</comment>
<proteinExistence type="predicted"/>
<dbReference type="OrthoDB" id="3210767at2"/>
<dbReference type="InterPro" id="IPR005583">
    <property type="entry name" value="YaaA"/>
</dbReference>
<evidence type="ECO:0008006" key="3">
    <source>
        <dbReference type="Google" id="ProtNLM"/>
    </source>
</evidence>
<organism evidence="1 2">
    <name type="scientific">Microbacterium mangrovi</name>
    <dbReference type="NCBI Taxonomy" id="1348253"/>
    <lineage>
        <taxon>Bacteria</taxon>
        <taxon>Bacillati</taxon>
        <taxon>Actinomycetota</taxon>
        <taxon>Actinomycetes</taxon>
        <taxon>Micrococcales</taxon>
        <taxon>Microbacteriaceae</taxon>
        <taxon>Microbacterium</taxon>
    </lineage>
</organism>
<evidence type="ECO:0000313" key="1">
    <source>
        <dbReference type="EMBL" id="KHK98687.1"/>
    </source>
</evidence>
<dbReference type="PANTHER" id="PTHR30283">
    <property type="entry name" value="PEROXIDE STRESS RESPONSE PROTEIN YAAA"/>
    <property type="match status" value="1"/>
</dbReference>
<dbReference type="EMBL" id="JTDK01000006">
    <property type="protein sequence ID" value="KHK98687.1"/>
    <property type="molecule type" value="Genomic_DNA"/>
</dbReference>